<dbReference type="PANTHER" id="PTHR30558:SF12">
    <property type="entry name" value="BIOPOLYMER TRANSPORT PROTEIN EXBD"/>
    <property type="match status" value="1"/>
</dbReference>
<evidence type="ECO:0000256" key="13">
    <source>
        <dbReference type="SAM" id="Phobius"/>
    </source>
</evidence>
<comment type="similarity">
    <text evidence="3 12">Belongs to the ExbD/TolR family.</text>
</comment>
<comment type="subunit">
    <text evidence="4">The accessory proteins ExbB and ExbD seem to form a complex with TonB.</text>
</comment>
<feature type="transmembrane region" description="Helical" evidence="13">
    <location>
        <begin position="20"/>
        <end position="39"/>
    </location>
</feature>
<comment type="subcellular location">
    <subcellularLocation>
        <location evidence="2">Cell inner membrane</location>
        <topology evidence="2">Single-pass type II membrane protein</topology>
    </subcellularLocation>
    <subcellularLocation>
        <location evidence="12">Cell membrane</location>
        <topology evidence="12">Single-pass type II membrane protein</topology>
    </subcellularLocation>
</comment>
<dbReference type="InterPro" id="IPR003400">
    <property type="entry name" value="ExbD"/>
</dbReference>
<sequence length="136" mass="14449">MAISTSSQGDEVLSEMNITPLVDVMLVLLVAFIVTAPLLNNAVHINLPKTAATAAPAPEKAVTVSIDEQQRVFIDKREVKAESLETELAALKRGTADISLNLQADEGVAYRHVAKAMASIERAGITRLSVLTQPGS</sequence>
<evidence type="ECO:0000256" key="2">
    <source>
        <dbReference type="ARBA" id="ARBA00004249"/>
    </source>
</evidence>
<evidence type="ECO:0000313" key="15">
    <source>
        <dbReference type="Proteomes" id="UP000604737"/>
    </source>
</evidence>
<name>A0ABQ3H2C1_9NEIS</name>
<comment type="caution">
    <text evidence="14">The sequence shown here is derived from an EMBL/GenBank/DDBJ whole genome shotgun (WGS) entry which is preliminary data.</text>
</comment>
<accession>A0ABQ3H2C1</accession>
<keyword evidence="6" id="KW-1003">Cell membrane</keyword>
<dbReference type="Proteomes" id="UP000604737">
    <property type="component" value="Unassembled WGS sequence"/>
</dbReference>
<dbReference type="RefSeq" id="WP_189460779.1">
    <property type="nucleotide sequence ID" value="NZ_BMYO01000005.1"/>
</dbReference>
<evidence type="ECO:0000256" key="8">
    <source>
        <dbReference type="ARBA" id="ARBA00022692"/>
    </source>
</evidence>
<evidence type="ECO:0000256" key="1">
    <source>
        <dbReference type="ARBA" id="ARBA00003540"/>
    </source>
</evidence>
<dbReference type="PANTHER" id="PTHR30558">
    <property type="entry name" value="EXBD MEMBRANE COMPONENT OF PMF-DRIVEN MACROMOLECULE IMPORT SYSTEM"/>
    <property type="match status" value="1"/>
</dbReference>
<evidence type="ECO:0000256" key="12">
    <source>
        <dbReference type="RuleBase" id="RU003879"/>
    </source>
</evidence>
<keyword evidence="8 12" id="KW-0812">Transmembrane</keyword>
<evidence type="ECO:0000256" key="5">
    <source>
        <dbReference type="ARBA" id="ARBA00022448"/>
    </source>
</evidence>
<keyword evidence="7" id="KW-0997">Cell inner membrane</keyword>
<organism evidence="14 15">
    <name type="scientific">Jeongeupia chitinilytica</name>
    <dbReference type="NCBI Taxonomy" id="1041641"/>
    <lineage>
        <taxon>Bacteria</taxon>
        <taxon>Pseudomonadati</taxon>
        <taxon>Pseudomonadota</taxon>
        <taxon>Betaproteobacteria</taxon>
        <taxon>Neisseriales</taxon>
        <taxon>Chitinibacteraceae</taxon>
        <taxon>Jeongeupia</taxon>
    </lineage>
</organism>
<dbReference type="EMBL" id="BMYO01000005">
    <property type="protein sequence ID" value="GHD63938.1"/>
    <property type="molecule type" value="Genomic_DNA"/>
</dbReference>
<reference evidence="15" key="1">
    <citation type="journal article" date="2019" name="Int. J. Syst. Evol. Microbiol.">
        <title>The Global Catalogue of Microorganisms (GCM) 10K type strain sequencing project: providing services to taxonomists for standard genome sequencing and annotation.</title>
        <authorList>
            <consortium name="The Broad Institute Genomics Platform"/>
            <consortium name="The Broad Institute Genome Sequencing Center for Infectious Disease"/>
            <person name="Wu L."/>
            <person name="Ma J."/>
        </authorList>
    </citation>
    <scope>NUCLEOTIDE SEQUENCE [LARGE SCALE GENOMIC DNA]</scope>
    <source>
        <strain evidence="15">KCTC 23701</strain>
    </source>
</reference>
<evidence type="ECO:0000256" key="9">
    <source>
        <dbReference type="ARBA" id="ARBA00022927"/>
    </source>
</evidence>
<evidence type="ECO:0000256" key="4">
    <source>
        <dbReference type="ARBA" id="ARBA00011471"/>
    </source>
</evidence>
<evidence type="ECO:0000256" key="6">
    <source>
        <dbReference type="ARBA" id="ARBA00022475"/>
    </source>
</evidence>
<proteinExistence type="inferred from homology"/>
<evidence type="ECO:0000256" key="10">
    <source>
        <dbReference type="ARBA" id="ARBA00022989"/>
    </source>
</evidence>
<protein>
    <submittedName>
        <fullName evidence="14">Biopolymer transport protein ExbD</fullName>
    </submittedName>
</protein>
<comment type="function">
    <text evidence="1">Involved in the TonB-dependent energy-dependent transport of various receptor-bound substrates.</text>
</comment>
<gene>
    <name evidence="14" type="primary">exbD</name>
    <name evidence="14" type="ORF">GCM10007350_22380</name>
</gene>
<dbReference type="Gene3D" id="3.30.420.270">
    <property type="match status" value="1"/>
</dbReference>
<keyword evidence="11 13" id="KW-0472">Membrane</keyword>
<keyword evidence="5 12" id="KW-0813">Transport</keyword>
<dbReference type="Pfam" id="PF02472">
    <property type="entry name" value="ExbD"/>
    <property type="match status" value="1"/>
</dbReference>
<keyword evidence="15" id="KW-1185">Reference proteome</keyword>
<keyword evidence="10 13" id="KW-1133">Transmembrane helix</keyword>
<keyword evidence="9 12" id="KW-0653">Protein transport</keyword>
<evidence type="ECO:0000313" key="14">
    <source>
        <dbReference type="EMBL" id="GHD63938.1"/>
    </source>
</evidence>
<evidence type="ECO:0000256" key="11">
    <source>
        <dbReference type="ARBA" id="ARBA00023136"/>
    </source>
</evidence>
<evidence type="ECO:0000256" key="3">
    <source>
        <dbReference type="ARBA" id="ARBA00005811"/>
    </source>
</evidence>
<evidence type="ECO:0000256" key="7">
    <source>
        <dbReference type="ARBA" id="ARBA00022519"/>
    </source>
</evidence>